<feature type="region of interest" description="Disordered" evidence="1">
    <location>
        <begin position="256"/>
        <end position="328"/>
    </location>
</feature>
<accession>A0A1B7P651</accession>
<dbReference type="STRING" id="1658172.A0A1B7P651"/>
<organism evidence="3 4">
    <name type="scientific">Emergomyces africanus</name>
    <dbReference type="NCBI Taxonomy" id="1955775"/>
    <lineage>
        <taxon>Eukaryota</taxon>
        <taxon>Fungi</taxon>
        <taxon>Dikarya</taxon>
        <taxon>Ascomycota</taxon>
        <taxon>Pezizomycotina</taxon>
        <taxon>Eurotiomycetes</taxon>
        <taxon>Eurotiomycetidae</taxon>
        <taxon>Onygenales</taxon>
        <taxon>Ajellomycetaceae</taxon>
        <taxon>Emergomyces</taxon>
    </lineage>
</organism>
<dbReference type="EMBL" id="LGUA01000072">
    <property type="protein sequence ID" value="OAX84491.1"/>
    <property type="molecule type" value="Genomic_DNA"/>
</dbReference>
<gene>
    <name evidence="3" type="ORF">ACJ72_01132</name>
</gene>
<keyword evidence="4" id="KW-1185">Reference proteome</keyword>
<name>A0A1B7P651_9EURO</name>
<comment type="caution">
    <text evidence="3">The sequence shown here is derived from an EMBL/GenBank/DDBJ whole genome shotgun (WGS) entry which is preliminary data.</text>
</comment>
<feature type="transmembrane region" description="Helical" evidence="2">
    <location>
        <begin position="42"/>
        <end position="63"/>
    </location>
</feature>
<keyword evidence="2" id="KW-0812">Transmembrane</keyword>
<feature type="compositionally biased region" description="Polar residues" evidence="1">
    <location>
        <begin position="305"/>
        <end position="317"/>
    </location>
</feature>
<evidence type="ECO:0000256" key="2">
    <source>
        <dbReference type="SAM" id="Phobius"/>
    </source>
</evidence>
<evidence type="ECO:0008006" key="5">
    <source>
        <dbReference type="Google" id="ProtNLM"/>
    </source>
</evidence>
<evidence type="ECO:0000313" key="4">
    <source>
        <dbReference type="Proteomes" id="UP000091918"/>
    </source>
</evidence>
<evidence type="ECO:0000256" key="1">
    <source>
        <dbReference type="SAM" id="MobiDB-lite"/>
    </source>
</evidence>
<keyword evidence="2" id="KW-0472">Membrane</keyword>
<dbReference type="Proteomes" id="UP000091918">
    <property type="component" value="Unassembled WGS sequence"/>
</dbReference>
<keyword evidence="2" id="KW-1133">Transmembrane helix</keyword>
<protein>
    <recommendedName>
        <fullName evidence="5">Transmembrane protein</fullName>
    </recommendedName>
</protein>
<reference evidence="3 4" key="1">
    <citation type="submission" date="2015-07" db="EMBL/GenBank/DDBJ databases">
        <title>Emmonsia species relationships and genome sequence.</title>
        <authorList>
            <person name="Cuomo C.A."/>
            <person name="Schwartz I.S."/>
            <person name="Kenyon C."/>
            <person name="de Hoog G.S."/>
            <person name="Govender N.P."/>
            <person name="Botha A."/>
            <person name="Moreno L."/>
            <person name="de Vries M."/>
            <person name="Munoz J.F."/>
            <person name="Stielow J.B."/>
        </authorList>
    </citation>
    <scope>NUCLEOTIDE SEQUENCE [LARGE SCALE GENOMIC DNA]</scope>
    <source>
        <strain evidence="3 4">CBS 136260</strain>
    </source>
</reference>
<proteinExistence type="predicted"/>
<evidence type="ECO:0000313" key="3">
    <source>
        <dbReference type="EMBL" id="OAX84491.1"/>
    </source>
</evidence>
<dbReference type="AlphaFoldDB" id="A0A1B7P651"/>
<dbReference type="OrthoDB" id="8062037at2759"/>
<sequence>MFRNFRLVTPAHRLIVPRSTRRSFSRYDGLVNVQRVRFKRPWIRRGVSTILTAVVATQVYFALIGPSLDRLEDVGDHIDKDTTLETKIHAERDDNRDKTGVPFIPIGLPYSVPGGRYTEDDPEWKTFKAYTSDTMKFKQLREELVAQATAIVNRKPALTAIVDVTGAPLKPNKHTTIKPAFPTEKPSGYVQPGFELRDDDITWTTRPIPTNRGDWIRSVFEPWPLVISSWAAGQYLVTAKVAKLRKMLGIASPESAEEQVVDNQHQRAHTTSSGPPDVARSLQKFPITPNSTAGAGEISKPGASTDFQPSKPSSALQKQPGLPGESASDFRDAMKIFTVFLLLTRRKNSNKSPQPGAFRMNGVARFRGPKGGCEAHIVGIYEPTTKNWHRIEVQILHTFPYKSDTAAKLPPQKAVAESEASDV</sequence>